<dbReference type="PROSITE" id="PS51379">
    <property type="entry name" value="4FE4S_FER_2"/>
    <property type="match status" value="1"/>
</dbReference>
<evidence type="ECO:0000256" key="4">
    <source>
        <dbReference type="SAM" id="Phobius"/>
    </source>
</evidence>
<evidence type="ECO:0000256" key="2">
    <source>
        <dbReference type="ARBA" id="ARBA00022475"/>
    </source>
</evidence>
<feature type="transmembrane region" description="Helical" evidence="4">
    <location>
        <begin position="581"/>
        <end position="599"/>
    </location>
</feature>
<dbReference type="InterPro" id="IPR011399">
    <property type="entry name" value="NosR"/>
</dbReference>
<dbReference type="PANTHER" id="PTHR30224:SF4">
    <property type="entry name" value="ELECTRON TRANSPORT PROTEIN YCCM-RELATED"/>
    <property type="match status" value="1"/>
</dbReference>
<dbReference type="InterPro" id="IPR017896">
    <property type="entry name" value="4Fe4S_Fe-S-bd"/>
</dbReference>
<keyword evidence="7" id="KW-1185">Reference proteome</keyword>
<protein>
    <submittedName>
        <fullName evidence="6">4Fe-4S binding protein</fullName>
    </submittedName>
</protein>
<comment type="subcellular location">
    <subcellularLocation>
        <location evidence="1">Cell membrane</location>
    </subcellularLocation>
</comment>
<reference evidence="6" key="1">
    <citation type="submission" date="2022-01" db="EMBL/GenBank/DDBJ databases">
        <authorList>
            <person name="Jo J.-H."/>
            <person name="Im W.-T."/>
        </authorList>
    </citation>
    <scope>NUCLEOTIDE SEQUENCE</scope>
    <source>
        <strain evidence="6">XY25</strain>
    </source>
</reference>
<dbReference type="EMBL" id="JAKLTN010000007">
    <property type="protein sequence ID" value="MCG2579008.1"/>
    <property type="molecule type" value="Genomic_DNA"/>
</dbReference>
<evidence type="ECO:0000259" key="5">
    <source>
        <dbReference type="PROSITE" id="PS51379"/>
    </source>
</evidence>
<accession>A0ABS9K795</accession>
<organism evidence="6 7">
    <name type="scientific">Dechloromonas hankyongensis</name>
    <dbReference type="NCBI Taxonomy" id="2908002"/>
    <lineage>
        <taxon>Bacteria</taxon>
        <taxon>Pseudomonadati</taxon>
        <taxon>Pseudomonadota</taxon>
        <taxon>Betaproteobacteria</taxon>
        <taxon>Rhodocyclales</taxon>
        <taxon>Azonexaceae</taxon>
        <taxon>Dechloromonas</taxon>
    </lineage>
</organism>
<evidence type="ECO:0000313" key="7">
    <source>
        <dbReference type="Proteomes" id="UP001165384"/>
    </source>
</evidence>
<keyword evidence="4" id="KW-0812">Transmembrane</keyword>
<keyword evidence="4" id="KW-1133">Transmembrane helix</keyword>
<proteinExistence type="predicted"/>
<dbReference type="SUPFAM" id="SSF54862">
    <property type="entry name" value="4Fe-4S ferredoxins"/>
    <property type="match status" value="1"/>
</dbReference>
<feature type="transmembrane region" description="Helical" evidence="4">
    <location>
        <begin position="478"/>
        <end position="497"/>
    </location>
</feature>
<sequence length="694" mass="77003">MELLALQSARAGTLSRDEIQRRFGVPYQVEEKLTDVPAWPVTSSLEKEVGPVAYAFESIDIAPLPGFEGSPMNFLITIDRKGNFMGVEILQQREPVFTFRDLGGLGDTPLREFIAQYAGKSINQPFVIALDAARNHTGMTANRGTHATLDGISKATTSVRIIHQTVLTSALEVARARLGFADRTKRGPPGKPLPEVFERPSFAQMLDRGMVGRLRLSNRDVEKLFAGTEGANADEEALAHPDELYVDLYVAYLNAPTIGRAILGDEQYQAAMERNFDNRHLWWIASAGRFRIVDDDFTPGTQSPRVAMAQDGGFLDFRDQGFDPVGIAGAPELNSSRLFGVAADANIDPAQALDIVLTVTRAKGMILPTLTHQQVKLAYQPPSQLFVYPPKPLPEWLLAWKSRWPDLAIISLSLLMLSVVLAKPRWISVNPRRLRNFRLAFLAYTLGYLGWYAQGQLSIVQITGAVKTLKSGLGFSAYLYDPVSLLLIGFTLVSFIAWGRGTFCGWLCPFGALQEFIGLVARKLRFPQLNIRPKLAKRLEWGRYAVLAALLLAAFFAPEVGVSLNEVEPFKTSITVAFNRGWPYVAYALLLLAAGAFYYKFFCRFICPLGAVMSLGGKLRRPDWLTRRSECGKPCQRCKVVCNYDAIEPSGEIRYDACFQCLDCVGVFHDAQRCVPVMLYEKKGKVLVPKVQGA</sequence>
<feature type="transmembrane region" description="Helical" evidence="4">
    <location>
        <begin position="407"/>
        <end position="427"/>
    </location>
</feature>
<feature type="transmembrane region" description="Helical" evidence="4">
    <location>
        <begin position="439"/>
        <end position="466"/>
    </location>
</feature>
<gene>
    <name evidence="6" type="ORF">LZ012_18610</name>
</gene>
<feature type="transmembrane region" description="Helical" evidence="4">
    <location>
        <begin position="541"/>
        <end position="561"/>
    </location>
</feature>
<dbReference type="RefSeq" id="WP_275712435.1">
    <property type="nucleotide sequence ID" value="NZ_JAKLTN010000007.1"/>
</dbReference>
<dbReference type="Proteomes" id="UP001165384">
    <property type="component" value="Unassembled WGS sequence"/>
</dbReference>
<evidence type="ECO:0000256" key="1">
    <source>
        <dbReference type="ARBA" id="ARBA00004236"/>
    </source>
</evidence>
<keyword evidence="3 4" id="KW-0472">Membrane</keyword>
<name>A0ABS9K795_9RHOO</name>
<feature type="domain" description="4Fe-4S ferredoxin-type" evidence="5">
    <location>
        <begin position="622"/>
        <end position="652"/>
    </location>
</feature>
<dbReference type="InterPro" id="IPR007329">
    <property type="entry name" value="FMN-bd"/>
</dbReference>
<dbReference type="InterPro" id="IPR052378">
    <property type="entry name" value="NosR_regulator"/>
</dbReference>
<dbReference type="SMART" id="SM00900">
    <property type="entry name" value="FMN_bind"/>
    <property type="match status" value="1"/>
</dbReference>
<dbReference type="PANTHER" id="PTHR30224">
    <property type="entry name" value="ELECTRON TRANSPORT PROTEIN"/>
    <property type="match status" value="1"/>
</dbReference>
<dbReference type="PIRSF" id="PIRSF036354">
    <property type="entry name" value="NosR"/>
    <property type="match status" value="1"/>
</dbReference>
<dbReference type="Pfam" id="PF12801">
    <property type="entry name" value="Fer4_5"/>
    <property type="match status" value="2"/>
</dbReference>
<evidence type="ECO:0000256" key="3">
    <source>
        <dbReference type="ARBA" id="ARBA00023136"/>
    </source>
</evidence>
<comment type="caution">
    <text evidence="6">The sequence shown here is derived from an EMBL/GenBank/DDBJ whole genome shotgun (WGS) entry which is preliminary data.</text>
</comment>
<keyword evidence="2" id="KW-1003">Cell membrane</keyword>
<evidence type="ECO:0000313" key="6">
    <source>
        <dbReference type="EMBL" id="MCG2579008.1"/>
    </source>
</evidence>